<comment type="similarity">
    <text evidence="1">Belongs to the carbon-nitrogen hydrolase superfamily. NIT1/NIT2 family.</text>
</comment>
<comment type="caution">
    <text evidence="7">The sequence shown here is derived from an EMBL/GenBank/DDBJ whole genome shotgun (WGS) entry which is preliminary data.</text>
</comment>
<dbReference type="PANTHER" id="PTHR47799">
    <property type="entry name" value="OMEGA-AMIDASE YAFV"/>
    <property type="match status" value="1"/>
</dbReference>
<evidence type="ECO:0000313" key="7">
    <source>
        <dbReference type="EMBL" id="KPM32949.1"/>
    </source>
</evidence>
<evidence type="ECO:0000256" key="5">
    <source>
        <dbReference type="ARBA" id="ARBA00072139"/>
    </source>
</evidence>
<dbReference type="CDD" id="cd07575">
    <property type="entry name" value="Xc-1258_like"/>
    <property type="match status" value="1"/>
</dbReference>
<evidence type="ECO:0000259" key="6">
    <source>
        <dbReference type="PROSITE" id="PS50263"/>
    </source>
</evidence>
<dbReference type="PATRIC" id="fig|1300341.3.peg.1571"/>
<keyword evidence="8" id="KW-1185">Reference proteome</keyword>
<accession>A0A0P7AY02</accession>
<evidence type="ECO:0000256" key="3">
    <source>
        <dbReference type="ARBA" id="ARBA00039118"/>
    </source>
</evidence>
<dbReference type="OrthoDB" id="9811121at2"/>
<dbReference type="InterPro" id="IPR036526">
    <property type="entry name" value="C-N_Hydrolase_sf"/>
</dbReference>
<protein>
    <recommendedName>
        <fullName evidence="5">Omega-amidase YafV</fullName>
        <ecNumber evidence="3">3.5.1.3</ecNumber>
    </recommendedName>
</protein>
<evidence type="ECO:0000313" key="8">
    <source>
        <dbReference type="Proteomes" id="UP000050280"/>
    </source>
</evidence>
<gene>
    <name evidence="7" type="ORF">I595_1376</name>
</gene>
<dbReference type="GO" id="GO:0050152">
    <property type="term" value="F:omega-amidase activity"/>
    <property type="evidence" value="ECO:0007669"/>
    <property type="project" value="UniProtKB-EC"/>
</dbReference>
<dbReference type="FunFam" id="3.60.110.10:FF:000004">
    <property type="entry name" value="Carbon-nitrogen hydrolase"/>
    <property type="match status" value="1"/>
</dbReference>
<dbReference type="EC" id="3.5.1.3" evidence="3"/>
<keyword evidence="2" id="KW-0378">Hydrolase</keyword>
<evidence type="ECO:0000256" key="4">
    <source>
        <dbReference type="ARBA" id="ARBA00052904"/>
    </source>
</evidence>
<proteinExistence type="inferred from homology"/>
<dbReference type="Proteomes" id="UP000050280">
    <property type="component" value="Unassembled WGS sequence"/>
</dbReference>
<dbReference type="PROSITE" id="PS50263">
    <property type="entry name" value="CN_HYDROLASE"/>
    <property type="match status" value="1"/>
</dbReference>
<evidence type="ECO:0000256" key="2">
    <source>
        <dbReference type="ARBA" id="ARBA00022801"/>
    </source>
</evidence>
<dbReference type="InterPro" id="IPR052737">
    <property type="entry name" value="Omega-amidase_YafV"/>
</dbReference>
<organism evidence="7 8">
    <name type="scientific">Croceitalea dokdonensis DOKDO 023</name>
    <dbReference type="NCBI Taxonomy" id="1300341"/>
    <lineage>
        <taxon>Bacteria</taxon>
        <taxon>Pseudomonadati</taxon>
        <taxon>Bacteroidota</taxon>
        <taxon>Flavobacteriia</taxon>
        <taxon>Flavobacteriales</taxon>
        <taxon>Flavobacteriaceae</taxon>
        <taxon>Croceitalea</taxon>
    </lineage>
</organism>
<dbReference type="STRING" id="1300341.I595_1376"/>
<dbReference type="Gene3D" id="3.60.110.10">
    <property type="entry name" value="Carbon-nitrogen hydrolase"/>
    <property type="match status" value="1"/>
</dbReference>
<dbReference type="SUPFAM" id="SSF56317">
    <property type="entry name" value="Carbon-nitrogen hydrolase"/>
    <property type="match status" value="1"/>
</dbReference>
<dbReference type="PANTHER" id="PTHR47799:SF1">
    <property type="entry name" value="OMEGA-AMIDASE YAFV"/>
    <property type="match status" value="1"/>
</dbReference>
<dbReference type="GO" id="GO:0106008">
    <property type="term" value="F:2-oxoglutaramate amidase activity"/>
    <property type="evidence" value="ECO:0007669"/>
    <property type="project" value="TreeGrafter"/>
</dbReference>
<name>A0A0P7AY02_9FLAO</name>
<evidence type="ECO:0000256" key="1">
    <source>
        <dbReference type="ARBA" id="ARBA00010613"/>
    </source>
</evidence>
<dbReference type="EMBL" id="LDJX01000002">
    <property type="protein sequence ID" value="KPM32949.1"/>
    <property type="molecule type" value="Genomic_DNA"/>
</dbReference>
<dbReference type="InterPro" id="IPR003010">
    <property type="entry name" value="C-N_Hydrolase"/>
</dbReference>
<dbReference type="AlphaFoldDB" id="A0A0P7AY02"/>
<sequence length="257" mass="29370">MDNSIQIALVQTPLLWEDPAGNRKVLERKIAEVAQQVDLFVLPEMFTTGFTMHPKNLDAKEGVITVAWMQGLAKKHLAAITGSIVFFENGKWFNRLFFVYPDGNYITYDKKHTFTLAGEDKVYTAGQERVLIPYKGFSICPLICYDLRFPVWARNTDNYDILLYVANWPKPRIKAWDALLKARAIENMSYVVGVNRIGDDAEGHEYPGHSAVYDVYGHSMVHSVAEEVLVVRLEKGALEAARRKLRFLEDRDSFTFT</sequence>
<dbReference type="Pfam" id="PF00795">
    <property type="entry name" value="CN_hydrolase"/>
    <property type="match status" value="1"/>
</dbReference>
<dbReference type="RefSeq" id="WP_054558521.1">
    <property type="nucleotide sequence ID" value="NZ_LDJX01000002.1"/>
</dbReference>
<feature type="domain" description="CN hydrolase" evidence="6">
    <location>
        <begin position="5"/>
        <end position="245"/>
    </location>
</feature>
<reference evidence="7 8" key="1">
    <citation type="submission" date="2015-09" db="EMBL/GenBank/DDBJ databases">
        <title>Genome sequence of the marine flavobacterium Croceitalea dokdonensis DOKDO 023 that contains proton- and sodium-pumping rhodopsins.</title>
        <authorList>
            <person name="Kwon S.-K."/>
            <person name="Lee H.K."/>
            <person name="Kwak M.-J."/>
            <person name="Kim J.F."/>
        </authorList>
    </citation>
    <scope>NUCLEOTIDE SEQUENCE [LARGE SCALE GENOMIC DNA]</scope>
    <source>
        <strain evidence="7 8">DOKDO 023</strain>
    </source>
</reference>
<comment type="catalytic activity">
    <reaction evidence="4">
        <text>a monoamide of a dicarboxylate + H2O = a dicarboxylate + NH4(+)</text>
        <dbReference type="Rhea" id="RHEA:11716"/>
        <dbReference type="ChEBI" id="CHEBI:15377"/>
        <dbReference type="ChEBI" id="CHEBI:28938"/>
        <dbReference type="ChEBI" id="CHEBI:28965"/>
        <dbReference type="ChEBI" id="CHEBI:77450"/>
        <dbReference type="EC" id="3.5.1.3"/>
    </reaction>
</comment>